<organism evidence="1 2">
    <name type="scientific">Araneus ventricosus</name>
    <name type="common">Orbweaver spider</name>
    <name type="synonym">Epeira ventricosa</name>
    <dbReference type="NCBI Taxonomy" id="182803"/>
    <lineage>
        <taxon>Eukaryota</taxon>
        <taxon>Metazoa</taxon>
        <taxon>Ecdysozoa</taxon>
        <taxon>Arthropoda</taxon>
        <taxon>Chelicerata</taxon>
        <taxon>Arachnida</taxon>
        <taxon>Araneae</taxon>
        <taxon>Araneomorphae</taxon>
        <taxon>Entelegynae</taxon>
        <taxon>Araneoidea</taxon>
        <taxon>Araneidae</taxon>
        <taxon>Araneus</taxon>
    </lineage>
</organism>
<evidence type="ECO:0000313" key="1">
    <source>
        <dbReference type="EMBL" id="GBN79611.1"/>
    </source>
</evidence>
<dbReference type="AlphaFoldDB" id="A0A4Y2RV60"/>
<protein>
    <submittedName>
        <fullName evidence="1">Uncharacterized protein</fullName>
    </submittedName>
</protein>
<keyword evidence="2" id="KW-1185">Reference proteome</keyword>
<name>A0A4Y2RV60_ARAVE</name>
<proteinExistence type="predicted"/>
<evidence type="ECO:0000313" key="2">
    <source>
        <dbReference type="Proteomes" id="UP000499080"/>
    </source>
</evidence>
<reference evidence="1 2" key="1">
    <citation type="journal article" date="2019" name="Sci. Rep.">
        <title>Orb-weaving spider Araneus ventricosus genome elucidates the spidroin gene catalogue.</title>
        <authorList>
            <person name="Kono N."/>
            <person name="Nakamura H."/>
            <person name="Ohtoshi R."/>
            <person name="Moran D.A.P."/>
            <person name="Shinohara A."/>
            <person name="Yoshida Y."/>
            <person name="Fujiwara M."/>
            <person name="Mori M."/>
            <person name="Tomita M."/>
            <person name="Arakawa K."/>
        </authorList>
    </citation>
    <scope>NUCLEOTIDE SEQUENCE [LARGE SCALE GENOMIC DNA]</scope>
</reference>
<gene>
    <name evidence="1" type="ORF">AVEN_160619_1</name>
</gene>
<comment type="caution">
    <text evidence="1">The sequence shown here is derived from an EMBL/GenBank/DDBJ whole genome shotgun (WGS) entry which is preliminary data.</text>
</comment>
<feature type="non-terminal residue" evidence="1">
    <location>
        <position position="1"/>
    </location>
</feature>
<dbReference type="EMBL" id="BGPR01018607">
    <property type="protein sequence ID" value="GBN79611.1"/>
    <property type="molecule type" value="Genomic_DNA"/>
</dbReference>
<sequence length="43" mass="4589">RCGRESENSVTTPCSRIQVKLLDSRCNSSSTGVGILYAITGQT</sequence>
<accession>A0A4Y2RV60</accession>
<dbReference type="Proteomes" id="UP000499080">
    <property type="component" value="Unassembled WGS sequence"/>
</dbReference>